<evidence type="ECO:0000259" key="7">
    <source>
        <dbReference type="PROSITE" id="PS50198"/>
    </source>
</evidence>
<dbReference type="PROSITE" id="PS01159">
    <property type="entry name" value="WW_DOMAIN_1"/>
    <property type="match status" value="1"/>
</dbReference>
<dbReference type="GO" id="GO:0005634">
    <property type="term" value="C:nucleus"/>
    <property type="evidence" value="ECO:0007669"/>
    <property type="project" value="TreeGrafter"/>
</dbReference>
<name>A0AAE0ID78_9PEZI</name>
<keyword evidence="9" id="KW-1185">Reference proteome</keyword>
<dbReference type="InterPro" id="IPR001202">
    <property type="entry name" value="WW_dom"/>
</dbReference>
<dbReference type="AlphaFoldDB" id="A0AAE0ID78"/>
<keyword evidence="2 4" id="KW-0697">Rotamase</keyword>
<comment type="catalytic activity">
    <reaction evidence="1 5">
        <text>[protein]-peptidylproline (omega=180) = [protein]-peptidylproline (omega=0)</text>
        <dbReference type="Rhea" id="RHEA:16237"/>
        <dbReference type="Rhea" id="RHEA-COMP:10747"/>
        <dbReference type="Rhea" id="RHEA-COMP:10748"/>
        <dbReference type="ChEBI" id="CHEBI:83833"/>
        <dbReference type="ChEBI" id="CHEBI:83834"/>
        <dbReference type="EC" id="5.2.1.8"/>
    </reaction>
</comment>
<evidence type="ECO:0000256" key="4">
    <source>
        <dbReference type="PROSITE-ProRule" id="PRU00278"/>
    </source>
</evidence>
<dbReference type="InterPro" id="IPR046357">
    <property type="entry name" value="PPIase_dom_sf"/>
</dbReference>
<dbReference type="SUPFAM" id="SSF51045">
    <property type="entry name" value="WW domain"/>
    <property type="match status" value="1"/>
</dbReference>
<dbReference type="InterPro" id="IPR000297">
    <property type="entry name" value="PPIase_PpiC"/>
</dbReference>
<dbReference type="GO" id="GO:0003755">
    <property type="term" value="F:peptidyl-prolyl cis-trans isomerase activity"/>
    <property type="evidence" value="ECO:0007669"/>
    <property type="project" value="UniProtKB-UniRule"/>
</dbReference>
<proteinExistence type="predicted"/>
<dbReference type="SMART" id="SM00456">
    <property type="entry name" value="WW"/>
    <property type="match status" value="1"/>
</dbReference>
<accession>A0AAE0ID78</accession>
<evidence type="ECO:0000256" key="5">
    <source>
        <dbReference type="RuleBase" id="RU363014"/>
    </source>
</evidence>
<dbReference type="CDD" id="cd00201">
    <property type="entry name" value="WW"/>
    <property type="match status" value="1"/>
</dbReference>
<dbReference type="PROSITE" id="PS50020">
    <property type="entry name" value="WW_DOMAIN_2"/>
    <property type="match status" value="1"/>
</dbReference>
<dbReference type="PANTHER" id="PTHR10657:SF4">
    <property type="entry name" value="PEPTIDYL-PROLYL CIS-TRANS ISOMERASE-RELATED"/>
    <property type="match status" value="1"/>
</dbReference>
<evidence type="ECO:0000256" key="3">
    <source>
        <dbReference type="ARBA" id="ARBA00023235"/>
    </source>
</evidence>
<dbReference type="FunFam" id="3.10.50.40:FF:000026">
    <property type="entry name" value="Peptidyl-prolyl cis-trans isomerase"/>
    <property type="match status" value="1"/>
</dbReference>
<sequence length="179" mass="20082">MSDQSSAETGLPANWEVRHSQSKNLPYYFNHVEKNSRWEPPAGTDTEKLKLYMAKYHSESLVTASGASKEGKIRAAHLLVKHNESRRPSSWREAEITRSKSEALRIIQSYDERIKRGEISLGELALTESDCSSARKRGDLGYFGRGDMQKEFEDAAFPLQPGEVSGIVDTASGLHLIER</sequence>
<dbReference type="Gene3D" id="3.10.50.40">
    <property type="match status" value="1"/>
</dbReference>
<gene>
    <name evidence="8" type="ORF">B0H66DRAFT_602243</name>
</gene>
<dbReference type="Proteomes" id="UP001283341">
    <property type="component" value="Unassembled WGS sequence"/>
</dbReference>
<keyword evidence="3 4" id="KW-0413">Isomerase</keyword>
<feature type="domain" description="PpiC" evidence="7">
    <location>
        <begin position="70"/>
        <end position="179"/>
    </location>
</feature>
<reference evidence="8" key="2">
    <citation type="submission" date="2023-06" db="EMBL/GenBank/DDBJ databases">
        <authorList>
            <consortium name="Lawrence Berkeley National Laboratory"/>
            <person name="Haridas S."/>
            <person name="Hensen N."/>
            <person name="Bonometti L."/>
            <person name="Westerberg I."/>
            <person name="Brannstrom I.O."/>
            <person name="Guillou S."/>
            <person name="Cros-Aarteil S."/>
            <person name="Calhoun S."/>
            <person name="Kuo A."/>
            <person name="Mondo S."/>
            <person name="Pangilinan J."/>
            <person name="Riley R."/>
            <person name="Labutti K."/>
            <person name="Andreopoulos B."/>
            <person name="Lipzen A."/>
            <person name="Chen C."/>
            <person name="Yanf M."/>
            <person name="Daum C."/>
            <person name="Ng V."/>
            <person name="Clum A."/>
            <person name="Steindorff A."/>
            <person name="Ohm R."/>
            <person name="Martin F."/>
            <person name="Silar P."/>
            <person name="Natvig D."/>
            <person name="Lalanne C."/>
            <person name="Gautier V."/>
            <person name="Ament-Velasquez S.L."/>
            <person name="Kruys A."/>
            <person name="Hutchinson M.I."/>
            <person name="Powell A.J."/>
            <person name="Barry K."/>
            <person name="Miller A.N."/>
            <person name="Grigoriev I.V."/>
            <person name="Debuchy R."/>
            <person name="Gladieux P."/>
            <person name="Thoren M.H."/>
            <person name="Johannesson H."/>
        </authorList>
    </citation>
    <scope>NUCLEOTIDE SEQUENCE</scope>
    <source>
        <strain evidence="8">CBS 118394</strain>
    </source>
</reference>
<dbReference type="FunFam" id="2.20.70.10:FF:000066">
    <property type="entry name" value="Peptidyl-prolyl cis-trans isomerase"/>
    <property type="match status" value="1"/>
</dbReference>
<protein>
    <recommendedName>
        <fullName evidence="5">Peptidyl-prolyl cis-trans isomerase</fullName>
        <ecNumber evidence="5">5.2.1.8</ecNumber>
    </recommendedName>
</protein>
<dbReference type="PANTHER" id="PTHR10657">
    <property type="entry name" value="PEPTIDYL-PROLYL CIS-TRANS ISOMERASE"/>
    <property type="match status" value="1"/>
</dbReference>
<evidence type="ECO:0000259" key="6">
    <source>
        <dbReference type="PROSITE" id="PS50020"/>
    </source>
</evidence>
<evidence type="ECO:0000256" key="2">
    <source>
        <dbReference type="ARBA" id="ARBA00023110"/>
    </source>
</evidence>
<evidence type="ECO:0000256" key="1">
    <source>
        <dbReference type="ARBA" id="ARBA00000971"/>
    </source>
</evidence>
<comment type="caution">
    <text evidence="8">The sequence shown here is derived from an EMBL/GenBank/DDBJ whole genome shotgun (WGS) entry which is preliminary data.</text>
</comment>
<dbReference type="InterPro" id="IPR051370">
    <property type="entry name" value="PPIase_Pin1"/>
</dbReference>
<dbReference type="EC" id="5.2.1.8" evidence="5"/>
<dbReference type="SUPFAM" id="SSF54534">
    <property type="entry name" value="FKBP-like"/>
    <property type="match status" value="1"/>
</dbReference>
<dbReference type="PROSITE" id="PS50198">
    <property type="entry name" value="PPIC_PPIASE_2"/>
    <property type="match status" value="1"/>
</dbReference>
<dbReference type="Gene3D" id="2.20.70.10">
    <property type="match status" value="1"/>
</dbReference>
<reference evidence="8" key="1">
    <citation type="journal article" date="2023" name="Mol. Phylogenet. Evol.">
        <title>Genome-scale phylogeny and comparative genomics of the fungal order Sordariales.</title>
        <authorList>
            <person name="Hensen N."/>
            <person name="Bonometti L."/>
            <person name="Westerberg I."/>
            <person name="Brannstrom I.O."/>
            <person name="Guillou S."/>
            <person name="Cros-Aarteil S."/>
            <person name="Calhoun S."/>
            <person name="Haridas S."/>
            <person name="Kuo A."/>
            <person name="Mondo S."/>
            <person name="Pangilinan J."/>
            <person name="Riley R."/>
            <person name="LaButti K."/>
            <person name="Andreopoulos B."/>
            <person name="Lipzen A."/>
            <person name="Chen C."/>
            <person name="Yan M."/>
            <person name="Daum C."/>
            <person name="Ng V."/>
            <person name="Clum A."/>
            <person name="Steindorff A."/>
            <person name="Ohm R.A."/>
            <person name="Martin F."/>
            <person name="Silar P."/>
            <person name="Natvig D.O."/>
            <person name="Lalanne C."/>
            <person name="Gautier V."/>
            <person name="Ament-Velasquez S.L."/>
            <person name="Kruys A."/>
            <person name="Hutchinson M.I."/>
            <person name="Powell A.J."/>
            <person name="Barry K."/>
            <person name="Miller A.N."/>
            <person name="Grigoriev I.V."/>
            <person name="Debuchy R."/>
            <person name="Gladieux P."/>
            <person name="Hiltunen Thoren M."/>
            <person name="Johannesson H."/>
        </authorList>
    </citation>
    <scope>NUCLEOTIDE SEQUENCE</scope>
    <source>
        <strain evidence="8">CBS 118394</strain>
    </source>
</reference>
<feature type="domain" description="WW" evidence="6">
    <location>
        <begin position="9"/>
        <end position="43"/>
    </location>
</feature>
<dbReference type="Pfam" id="PF00397">
    <property type="entry name" value="WW"/>
    <property type="match status" value="1"/>
</dbReference>
<dbReference type="GO" id="GO:0060261">
    <property type="term" value="P:positive regulation of transcription initiation by RNA polymerase II"/>
    <property type="evidence" value="ECO:0007669"/>
    <property type="project" value="UniProtKB-ARBA"/>
</dbReference>
<evidence type="ECO:0000313" key="9">
    <source>
        <dbReference type="Proteomes" id="UP001283341"/>
    </source>
</evidence>
<dbReference type="Pfam" id="PF00639">
    <property type="entry name" value="Rotamase"/>
    <property type="match status" value="1"/>
</dbReference>
<dbReference type="GO" id="GO:0005829">
    <property type="term" value="C:cytosol"/>
    <property type="evidence" value="ECO:0007669"/>
    <property type="project" value="TreeGrafter"/>
</dbReference>
<organism evidence="8 9">
    <name type="scientific">Apodospora peruviana</name>
    <dbReference type="NCBI Taxonomy" id="516989"/>
    <lineage>
        <taxon>Eukaryota</taxon>
        <taxon>Fungi</taxon>
        <taxon>Dikarya</taxon>
        <taxon>Ascomycota</taxon>
        <taxon>Pezizomycotina</taxon>
        <taxon>Sordariomycetes</taxon>
        <taxon>Sordariomycetidae</taxon>
        <taxon>Sordariales</taxon>
        <taxon>Lasiosphaeriaceae</taxon>
        <taxon>Apodospora</taxon>
    </lineage>
</organism>
<dbReference type="InterPro" id="IPR036020">
    <property type="entry name" value="WW_dom_sf"/>
</dbReference>
<evidence type="ECO:0000313" key="8">
    <source>
        <dbReference type="EMBL" id="KAK3322815.1"/>
    </source>
</evidence>
<dbReference type="EMBL" id="JAUEDM010000003">
    <property type="protein sequence ID" value="KAK3322815.1"/>
    <property type="molecule type" value="Genomic_DNA"/>
</dbReference>